<gene>
    <name evidence="1" type="ORF">PAHAL_9G363400</name>
</gene>
<dbReference type="AlphaFoldDB" id="A0A2T8I3Q8"/>
<dbReference type="Proteomes" id="UP000243499">
    <property type="component" value="Chromosome 9"/>
</dbReference>
<protein>
    <submittedName>
        <fullName evidence="1">Uncharacterized protein</fullName>
    </submittedName>
</protein>
<sequence>MLKMDFPSSDAEKFSVLVKGDYYSCICMALPKYWVRIATYHFIWNSVLWLQA</sequence>
<accession>A0A2T8I3Q8</accession>
<name>A0A2T8I3Q8_9POAL</name>
<reference evidence="1" key="1">
    <citation type="submission" date="2018-04" db="EMBL/GenBank/DDBJ databases">
        <title>WGS assembly of Panicum hallii.</title>
        <authorList>
            <person name="Lovell J."/>
            <person name="Jenkins J."/>
            <person name="Lowry D."/>
            <person name="Mamidi S."/>
            <person name="Sreedasyam A."/>
            <person name="Weng X."/>
            <person name="Barry K."/>
            <person name="Bonette J."/>
            <person name="Campitelli B."/>
            <person name="Daum C."/>
            <person name="Gordon S."/>
            <person name="Gould B."/>
            <person name="Lipzen A."/>
            <person name="Macqueen A."/>
            <person name="Palacio-Mejia J."/>
            <person name="Plott C."/>
            <person name="Shakirov E."/>
            <person name="Shu S."/>
            <person name="Yoshinaga Y."/>
            <person name="Zane M."/>
            <person name="Rokhsar D."/>
            <person name="Grimwood J."/>
            <person name="Schmutz J."/>
            <person name="Juenger T."/>
        </authorList>
    </citation>
    <scope>NUCLEOTIDE SEQUENCE [LARGE SCALE GENOMIC DNA]</scope>
    <source>
        <strain evidence="1">FIL2</strain>
    </source>
</reference>
<proteinExistence type="predicted"/>
<dbReference type="EMBL" id="CM008054">
    <property type="protein sequence ID" value="PVH32300.1"/>
    <property type="molecule type" value="Genomic_DNA"/>
</dbReference>
<evidence type="ECO:0000313" key="1">
    <source>
        <dbReference type="EMBL" id="PVH32300.1"/>
    </source>
</evidence>
<dbReference type="Gramene" id="PVH32300">
    <property type="protein sequence ID" value="PVH32300"/>
    <property type="gene ID" value="PAHAL_9G363400"/>
</dbReference>
<organism evidence="1">
    <name type="scientific">Panicum hallii</name>
    <dbReference type="NCBI Taxonomy" id="206008"/>
    <lineage>
        <taxon>Eukaryota</taxon>
        <taxon>Viridiplantae</taxon>
        <taxon>Streptophyta</taxon>
        <taxon>Embryophyta</taxon>
        <taxon>Tracheophyta</taxon>
        <taxon>Spermatophyta</taxon>
        <taxon>Magnoliopsida</taxon>
        <taxon>Liliopsida</taxon>
        <taxon>Poales</taxon>
        <taxon>Poaceae</taxon>
        <taxon>PACMAD clade</taxon>
        <taxon>Panicoideae</taxon>
        <taxon>Panicodae</taxon>
        <taxon>Paniceae</taxon>
        <taxon>Panicinae</taxon>
        <taxon>Panicum</taxon>
        <taxon>Panicum sect. Panicum</taxon>
    </lineage>
</organism>